<dbReference type="STRING" id="7868.ENSCMIP00000037653"/>
<evidence type="ECO:0000313" key="8">
    <source>
        <dbReference type="Proteomes" id="UP000314986"/>
    </source>
</evidence>
<reference evidence="8" key="2">
    <citation type="journal article" date="2007" name="PLoS Biol.">
        <title>Survey sequencing and comparative analysis of the elephant shark (Callorhinchus milii) genome.</title>
        <authorList>
            <person name="Venkatesh B."/>
            <person name="Kirkness E.F."/>
            <person name="Loh Y.H."/>
            <person name="Halpern A.L."/>
            <person name="Lee A.P."/>
            <person name="Johnson J."/>
            <person name="Dandona N."/>
            <person name="Viswanathan L.D."/>
            <person name="Tay A."/>
            <person name="Venter J.C."/>
            <person name="Strausberg R.L."/>
            <person name="Brenner S."/>
        </authorList>
    </citation>
    <scope>NUCLEOTIDE SEQUENCE [LARGE SCALE GENOMIC DNA]</scope>
</reference>
<dbReference type="AlphaFoldDB" id="A0A4W3JHY6"/>
<dbReference type="Ensembl" id="ENSCMIT00000038197.1">
    <property type="protein sequence ID" value="ENSCMIP00000037653.1"/>
    <property type="gene ID" value="ENSCMIG00000015820.1"/>
</dbReference>
<dbReference type="InterPro" id="IPR057508">
    <property type="entry name" value="SHCBP-like_N"/>
</dbReference>
<evidence type="ECO:0000256" key="3">
    <source>
        <dbReference type="ARBA" id="ARBA00023212"/>
    </source>
</evidence>
<dbReference type="InterPro" id="IPR011050">
    <property type="entry name" value="Pectin_lyase_fold/virulence"/>
</dbReference>
<evidence type="ECO:0000256" key="4">
    <source>
        <dbReference type="SAM" id="MobiDB-lite"/>
    </source>
</evidence>
<reference evidence="7" key="4">
    <citation type="submission" date="2025-08" db="UniProtKB">
        <authorList>
            <consortium name="Ensembl"/>
        </authorList>
    </citation>
    <scope>IDENTIFICATION</scope>
</reference>
<dbReference type="GO" id="GO:0005819">
    <property type="term" value="C:spindle"/>
    <property type="evidence" value="ECO:0007669"/>
    <property type="project" value="UniProtKB-SubCell"/>
</dbReference>
<name>A0A4W3JHY6_CALMI</name>
<evidence type="ECO:0000256" key="2">
    <source>
        <dbReference type="ARBA" id="ARBA00022490"/>
    </source>
</evidence>
<sequence>MPTADEDRQESGEQLTAGRDGPVSGVENSEHGSKNEPISHQLTDCFKDEEEIGKDHDYPIKEMTSKKHVRTVEFPEVIETTQLSYYERYKAYQDYILGDTKPSEVKDFIAEYLDKVLEPYGWQAIWSNDVFEVLVEITDVVTSSLQAKVHLTELFLYESETYPLSREAMESFLEAKEHLVPLQDLYVAVDGSGEFDQTALAIEHIRFFYENIWRKWDEDDDDDDYDYFVRCCEPRLKLHYDILEDRVPTDLIAEYHRLLSKCDETYKDFIKMRDNITTSDSETESEINNVSMVEGLKLYEELEKLKYKLQIMENPLYRYVLRRDGYGLPSKQAKGPRPSGEKVVHVVSKCMTIGLMQSLLKEKLNADHVTQEQFHSDPVVAINACYEGDVVIICAGHYCVNGYFRIADSIQIEGYGLPDDVVLEKEGKGDTFVECMASIVKISNLKFVQHDATEGILCVRQGQTVLEGCVLQCDTTGVVLRTSAELCMKNCDLYGAKGAGLEIYPSSTCVLNGNDIHHCKEGILIKNFMEELYDVPKITMMNNLVHNHENYGVTMIKFSHPIQSLSPALNRYVEHMENPLNDEHSLDTNSGSHGTQDIPHLLVEHCSPNKYEQTVILNNSDIAECDEAVTNELISTSAKKMKLSRPRLGEAGDTEINDKLISQEIFSSIVGNHFRKNGKGSFGIVYY</sequence>
<gene>
    <name evidence="7" type="primary">shcbp1</name>
</gene>
<dbReference type="InParanoid" id="A0A4W3JHY6"/>
<protein>
    <submittedName>
        <fullName evidence="7">SHC binding and spindle associated 1</fullName>
    </submittedName>
</protein>
<dbReference type="Gene3D" id="2.160.20.10">
    <property type="entry name" value="Single-stranded right-handed beta-helix, Pectin lyase-like"/>
    <property type="match status" value="1"/>
</dbReference>
<reference evidence="8" key="1">
    <citation type="journal article" date="2006" name="Science">
        <title>Ancient noncoding elements conserved in the human genome.</title>
        <authorList>
            <person name="Venkatesh B."/>
            <person name="Kirkness E.F."/>
            <person name="Loh Y.H."/>
            <person name="Halpern A.L."/>
            <person name="Lee A.P."/>
            <person name="Johnson J."/>
            <person name="Dandona N."/>
            <person name="Viswanathan L.D."/>
            <person name="Tay A."/>
            <person name="Venter J.C."/>
            <person name="Strausberg R.L."/>
            <person name="Brenner S."/>
        </authorList>
    </citation>
    <scope>NUCLEOTIDE SEQUENCE [LARGE SCALE GENOMIC DNA]</scope>
</reference>
<dbReference type="Pfam" id="PF13229">
    <property type="entry name" value="Beta_helix"/>
    <property type="match status" value="1"/>
</dbReference>
<organism evidence="7 8">
    <name type="scientific">Callorhinchus milii</name>
    <name type="common">Ghost shark</name>
    <dbReference type="NCBI Taxonomy" id="7868"/>
    <lineage>
        <taxon>Eukaryota</taxon>
        <taxon>Metazoa</taxon>
        <taxon>Chordata</taxon>
        <taxon>Craniata</taxon>
        <taxon>Vertebrata</taxon>
        <taxon>Chondrichthyes</taxon>
        <taxon>Holocephali</taxon>
        <taxon>Chimaeriformes</taxon>
        <taxon>Callorhinchidae</taxon>
        <taxon>Callorhinchus</taxon>
    </lineage>
</organism>
<dbReference type="GeneTree" id="ENSGT00940000161310"/>
<keyword evidence="2" id="KW-0963">Cytoplasm</keyword>
<accession>A0A4W3JHY6</accession>
<comment type="subcellular location">
    <subcellularLocation>
        <location evidence="1">Cytoplasm</location>
        <location evidence="1">Cytoskeleton</location>
        <location evidence="1">Spindle</location>
    </subcellularLocation>
</comment>
<evidence type="ECO:0000256" key="1">
    <source>
        <dbReference type="ARBA" id="ARBA00004186"/>
    </source>
</evidence>
<reference evidence="7" key="5">
    <citation type="submission" date="2025-09" db="UniProtKB">
        <authorList>
            <consortium name="Ensembl"/>
        </authorList>
    </citation>
    <scope>IDENTIFICATION</scope>
</reference>
<dbReference type="InterPro" id="IPR045140">
    <property type="entry name" value="SHCBP1-like"/>
</dbReference>
<feature type="domain" description="SHC SH2" evidence="6">
    <location>
        <begin position="87"/>
        <end position="318"/>
    </location>
</feature>
<dbReference type="OMA" id="FLCESQD"/>
<proteinExistence type="predicted"/>
<evidence type="ECO:0000313" key="7">
    <source>
        <dbReference type="Ensembl" id="ENSCMIP00000037653.1"/>
    </source>
</evidence>
<feature type="domain" description="Right handed beta helix" evidence="5">
    <location>
        <begin position="440"/>
        <end position="556"/>
    </location>
</feature>
<keyword evidence="3" id="KW-0206">Cytoskeleton</keyword>
<dbReference type="Proteomes" id="UP000314986">
    <property type="component" value="Unassembled WGS sequence"/>
</dbReference>
<dbReference type="PANTHER" id="PTHR14695:SF8">
    <property type="entry name" value="SHC SH2 DOMAIN-BINDING PROTEIN 1"/>
    <property type="match status" value="1"/>
</dbReference>
<reference evidence="8" key="3">
    <citation type="journal article" date="2014" name="Nature">
        <title>Elephant shark genome provides unique insights into gnathostome evolution.</title>
        <authorList>
            <consortium name="International Elephant Shark Genome Sequencing Consortium"/>
            <person name="Venkatesh B."/>
            <person name="Lee A.P."/>
            <person name="Ravi V."/>
            <person name="Maurya A.K."/>
            <person name="Lian M.M."/>
            <person name="Swann J.B."/>
            <person name="Ohta Y."/>
            <person name="Flajnik M.F."/>
            <person name="Sutoh Y."/>
            <person name="Kasahara M."/>
            <person name="Hoon S."/>
            <person name="Gangu V."/>
            <person name="Roy S.W."/>
            <person name="Irimia M."/>
            <person name="Korzh V."/>
            <person name="Kondrychyn I."/>
            <person name="Lim Z.W."/>
            <person name="Tay B.H."/>
            <person name="Tohari S."/>
            <person name="Kong K.W."/>
            <person name="Ho S."/>
            <person name="Lorente-Galdos B."/>
            <person name="Quilez J."/>
            <person name="Marques-Bonet T."/>
            <person name="Raney B.J."/>
            <person name="Ingham P.W."/>
            <person name="Tay A."/>
            <person name="Hillier L.W."/>
            <person name="Minx P."/>
            <person name="Boehm T."/>
            <person name="Wilson R.K."/>
            <person name="Brenner S."/>
            <person name="Warren W.C."/>
        </authorList>
    </citation>
    <scope>NUCLEOTIDE SEQUENCE [LARGE SCALE GENOMIC DNA]</scope>
</reference>
<feature type="compositionally biased region" description="Basic and acidic residues" evidence="4">
    <location>
        <begin position="1"/>
        <end position="11"/>
    </location>
</feature>
<dbReference type="SUPFAM" id="SSF51126">
    <property type="entry name" value="Pectin lyase-like"/>
    <property type="match status" value="1"/>
</dbReference>
<feature type="region of interest" description="Disordered" evidence="4">
    <location>
        <begin position="1"/>
        <end position="41"/>
    </location>
</feature>
<keyword evidence="8" id="KW-1185">Reference proteome</keyword>
<evidence type="ECO:0000259" key="5">
    <source>
        <dbReference type="Pfam" id="PF13229"/>
    </source>
</evidence>
<evidence type="ECO:0000259" key="6">
    <source>
        <dbReference type="Pfam" id="PF23762"/>
    </source>
</evidence>
<dbReference type="GO" id="GO:0008543">
    <property type="term" value="P:fibroblast growth factor receptor signaling pathway"/>
    <property type="evidence" value="ECO:0007669"/>
    <property type="project" value="TreeGrafter"/>
</dbReference>
<dbReference type="InterPro" id="IPR012334">
    <property type="entry name" value="Pectin_lyas_fold"/>
</dbReference>
<dbReference type="PANTHER" id="PTHR14695">
    <property type="entry name" value="SHC SH2-DOMAIN BINDING PROTEIN 1-RELATED"/>
    <property type="match status" value="1"/>
</dbReference>
<dbReference type="InterPro" id="IPR039448">
    <property type="entry name" value="Beta_helix"/>
</dbReference>
<dbReference type="Pfam" id="PF23762">
    <property type="entry name" value="SHCBP_N"/>
    <property type="match status" value="1"/>
</dbReference>